<accession>A0ABX2Q1Y1</accession>
<evidence type="ECO:0000313" key="3">
    <source>
        <dbReference type="Proteomes" id="UP000626554"/>
    </source>
</evidence>
<keyword evidence="3" id="KW-1185">Reference proteome</keyword>
<dbReference type="RefSeq" id="WP_176898654.1">
    <property type="nucleotide sequence ID" value="NZ_JABKAV010000009.1"/>
</dbReference>
<evidence type="ECO:0000313" key="2">
    <source>
        <dbReference type="EMBL" id="NVO84287.1"/>
    </source>
</evidence>
<name>A0ABX2Q1Y1_9BACT</name>
<dbReference type="Proteomes" id="UP000626554">
    <property type="component" value="Unassembled WGS sequence"/>
</dbReference>
<protein>
    <submittedName>
        <fullName evidence="2">Uncharacterized protein</fullName>
    </submittedName>
</protein>
<gene>
    <name evidence="2" type="ORF">HW556_05285</name>
</gene>
<proteinExistence type="predicted"/>
<organism evidence="2 3">
    <name type="scientific">Hymenobacter terrestris</name>
    <dbReference type="NCBI Taxonomy" id="2748310"/>
    <lineage>
        <taxon>Bacteria</taxon>
        <taxon>Pseudomonadati</taxon>
        <taxon>Bacteroidota</taxon>
        <taxon>Cytophagia</taxon>
        <taxon>Cytophagales</taxon>
        <taxon>Hymenobacteraceae</taxon>
        <taxon>Hymenobacter</taxon>
    </lineage>
</organism>
<sequence>MNEDKKQFGKTNPLFANLPKNPSGSIVPAEIPEEILGTRFIGTGETEFDAMNEADKRACAHAKSNVTCFHPSRLYPRRKEGTIWVAEATAANHQGSCPDLDRNNNCWSYEY</sequence>
<reference evidence="2 3" key="1">
    <citation type="submission" date="2020-05" db="EMBL/GenBank/DDBJ databases">
        <title>Hymenobacter terrestris sp. nov. and Hymenobacter lapidiphilus sp. nov., isolated from regoliths in Antarctica.</title>
        <authorList>
            <person name="Sedlacek I."/>
            <person name="Pantucek R."/>
            <person name="Zeman M."/>
            <person name="Holochova P."/>
            <person name="Kralova S."/>
            <person name="Stankova E."/>
            <person name="Sedo O."/>
            <person name="Micenkova L."/>
            <person name="Svec P."/>
            <person name="Gupta V."/>
            <person name="Sood U."/>
            <person name="Korpole U.S."/>
            <person name="Lal R."/>
        </authorList>
    </citation>
    <scope>NUCLEOTIDE SEQUENCE [LARGE SCALE GENOMIC DNA]</scope>
    <source>
        <strain evidence="2 3">P5252</strain>
    </source>
</reference>
<evidence type="ECO:0000256" key="1">
    <source>
        <dbReference type="SAM" id="MobiDB-lite"/>
    </source>
</evidence>
<comment type="caution">
    <text evidence="2">The sequence shown here is derived from an EMBL/GenBank/DDBJ whole genome shotgun (WGS) entry which is preliminary data.</text>
</comment>
<dbReference type="EMBL" id="JABKAV010000009">
    <property type="protein sequence ID" value="NVO84287.1"/>
    <property type="molecule type" value="Genomic_DNA"/>
</dbReference>
<feature type="region of interest" description="Disordered" evidence="1">
    <location>
        <begin position="1"/>
        <end position="26"/>
    </location>
</feature>